<protein>
    <submittedName>
        <fullName evidence="4">HTH-type transcriptional regulator BetI</fullName>
    </submittedName>
</protein>
<keyword evidence="5" id="KW-1185">Reference proteome</keyword>
<evidence type="ECO:0000259" key="3">
    <source>
        <dbReference type="PROSITE" id="PS50977"/>
    </source>
</evidence>
<name>A0ABM8UA17_9BURK</name>
<evidence type="ECO:0000256" key="2">
    <source>
        <dbReference type="PROSITE-ProRule" id="PRU00335"/>
    </source>
</evidence>
<reference evidence="4 5" key="1">
    <citation type="submission" date="2021-04" db="EMBL/GenBank/DDBJ databases">
        <authorList>
            <person name="Vanwijnsberghe S."/>
        </authorList>
    </citation>
    <scope>NUCLEOTIDE SEQUENCE [LARGE SCALE GENOMIC DNA]</scope>
    <source>
        <strain evidence="4 5">LMG 32171</strain>
    </source>
</reference>
<dbReference type="Pfam" id="PF00440">
    <property type="entry name" value="TetR_N"/>
    <property type="match status" value="1"/>
</dbReference>
<dbReference type="PANTHER" id="PTHR30055">
    <property type="entry name" value="HTH-TYPE TRANSCRIPTIONAL REGULATOR RUTR"/>
    <property type="match status" value="1"/>
</dbReference>
<evidence type="ECO:0000313" key="5">
    <source>
        <dbReference type="Proteomes" id="UP000789752"/>
    </source>
</evidence>
<dbReference type="EMBL" id="CAJQYY010000036">
    <property type="protein sequence ID" value="CAG4921178.1"/>
    <property type="molecule type" value="Genomic_DNA"/>
</dbReference>
<dbReference type="SUPFAM" id="SSF48498">
    <property type="entry name" value="Tetracyclin repressor-like, C-terminal domain"/>
    <property type="match status" value="1"/>
</dbReference>
<dbReference type="PANTHER" id="PTHR30055:SF226">
    <property type="entry name" value="HTH-TYPE TRANSCRIPTIONAL REGULATOR PKSA"/>
    <property type="match status" value="1"/>
</dbReference>
<organism evidence="4 5">
    <name type="scientific">Paraburkholderia gardini</name>
    <dbReference type="NCBI Taxonomy" id="2823469"/>
    <lineage>
        <taxon>Bacteria</taxon>
        <taxon>Pseudomonadati</taxon>
        <taxon>Pseudomonadota</taxon>
        <taxon>Betaproteobacteria</taxon>
        <taxon>Burkholderiales</taxon>
        <taxon>Burkholderiaceae</taxon>
        <taxon>Paraburkholderia</taxon>
    </lineage>
</organism>
<feature type="domain" description="HTH tetR-type" evidence="3">
    <location>
        <begin position="18"/>
        <end position="78"/>
    </location>
</feature>
<feature type="DNA-binding region" description="H-T-H motif" evidence="2">
    <location>
        <begin position="41"/>
        <end position="60"/>
    </location>
</feature>
<dbReference type="PRINTS" id="PR00455">
    <property type="entry name" value="HTHTETR"/>
</dbReference>
<dbReference type="InterPro" id="IPR036271">
    <property type="entry name" value="Tet_transcr_reg_TetR-rel_C_sf"/>
</dbReference>
<keyword evidence="1 2" id="KW-0238">DNA-binding</keyword>
<evidence type="ECO:0000256" key="1">
    <source>
        <dbReference type="ARBA" id="ARBA00023125"/>
    </source>
</evidence>
<dbReference type="SUPFAM" id="SSF46689">
    <property type="entry name" value="Homeodomain-like"/>
    <property type="match status" value="1"/>
</dbReference>
<dbReference type="RefSeq" id="WP_228983094.1">
    <property type="nucleotide sequence ID" value="NZ_CAJQYY010000036.1"/>
</dbReference>
<proteinExistence type="predicted"/>
<sequence>MKPSSLPTAGRARQRDRQATEEELIAAAAVAFAERGFEKATTRGIAEAAGCSEGLIQRYFNGKEGLLLAVLKRQGASRRDPFFERPLCTSLAREAREMIDHGMAVFAERAETIRIVFSRVLLDRAFQADFQRISTRQEVRRSLKERLARYIDAGMIDPALDLDMATELLLGFVFQLAFMHRELHQTQPADIERMADGFAALFARGVASVPSARKGEKKHE</sequence>
<dbReference type="InterPro" id="IPR001647">
    <property type="entry name" value="HTH_TetR"/>
</dbReference>
<gene>
    <name evidence="4" type="primary">betI_2</name>
    <name evidence="4" type="ORF">R54767_04786</name>
</gene>
<dbReference type="Proteomes" id="UP000789752">
    <property type="component" value="Unassembled WGS sequence"/>
</dbReference>
<dbReference type="InterPro" id="IPR050109">
    <property type="entry name" value="HTH-type_TetR-like_transc_reg"/>
</dbReference>
<comment type="caution">
    <text evidence="4">The sequence shown here is derived from an EMBL/GenBank/DDBJ whole genome shotgun (WGS) entry which is preliminary data.</text>
</comment>
<dbReference type="Gene3D" id="1.10.357.10">
    <property type="entry name" value="Tetracycline Repressor, domain 2"/>
    <property type="match status" value="1"/>
</dbReference>
<dbReference type="PROSITE" id="PS50977">
    <property type="entry name" value="HTH_TETR_2"/>
    <property type="match status" value="1"/>
</dbReference>
<dbReference type="InterPro" id="IPR009057">
    <property type="entry name" value="Homeodomain-like_sf"/>
</dbReference>
<accession>A0ABM8UA17</accession>
<evidence type="ECO:0000313" key="4">
    <source>
        <dbReference type="EMBL" id="CAG4921178.1"/>
    </source>
</evidence>
<dbReference type="Gene3D" id="1.10.10.60">
    <property type="entry name" value="Homeodomain-like"/>
    <property type="match status" value="1"/>
</dbReference>